<sequence>MRRLCTTSIFFLLTRSYSEHLGGASATVPPQSNSFWGKMNNDYRRDADDVPIVGDRFHFSKRGRRKRRRRSKASSDDTDSEDESPIPFFYDQEYDIDWREQYELDKMRRRHRSNNRRDKEAEYGITSPWNTVRQWTYTKTGIHMPRINLHFDPITILKIRKSWHNIVPGAIVRVGADFETQHRLGGGIWRLRGCLEDKLLGGRFTMKSKGDKGVIMEYTKSWLFAGTGSLATRFNLCAQYDIHSNRGSARFGFRTENMNSVGTIVSSPTMFGGSRRQGFTIIPTIPLDGPDGHFKLEAKTRFELPEPEITVGMDLSGVSVDGGSVGMGIGGDIDVEIDELNVVCLF</sequence>
<feature type="signal peptide" evidence="2">
    <location>
        <begin position="1"/>
        <end position="18"/>
    </location>
</feature>
<keyword evidence="4" id="KW-1185">Reference proteome</keyword>
<dbReference type="AlphaFoldDB" id="A0ABD3NDM4"/>
<reference evidence="3 4" key="1">
    <citation type="submission" date="2024-10" db="EMBL/GenBank/DDBJ databases">
        <title>Updated reference genomes for cyclostephanoid diatoms.</title>
        <authorList>
            <person name="Roberts W.R."/>
            <person name="Alverson A.J."/>
        </authorList>
    </citation>
    <scope>NUCLEOTIDE SEQUENCE [LARGE SCALE GENOMIC DNA]</scope>
    <source>
        <strain evidence="3 4">AJA010-31</strain>
    </source>
</reference>
<protein>
    <recommendedName>
        <fullName evidence="5">Plastid lipid-associated protein/fibrillin conserved domain-containing protein</fullName>
    </recommendedName>
</protein>
<dbReference type="Proteomes" id="UP001530400">
    <property type="component" value="Unassembled WGS sequence"/>
</dbReference>
<feature type="chain" id="PRO_5044874911" description="Plastid lipid-associated protein/fibrillin conserved domain-containing protein" evidence="2">
    <location>
        <begin position="19"/>
        <end position="346"/>
    </location>
</feature>
<feature type="compositionally biased region" description="Basic residues" evidence="1">
    <location>
        <begin position="61"/>
        <end position="72"/>
    </location>
</feature>
<gene>
    <name evidence="3" type="ORF">ACHAWO_012502</name>
</gene>
<name>A0ABD3NDM4_9STRA</name>
<evidence type="ECO:0000256" key="2">
    <source>
        <dbReference type="SAM" id="SignalP"/>
    </source>
</evidence>
<feature type="region of interest" description="Disordered" evidence="1">
    <location>
        <begin position="61"/>
        <end position="86"/>
    </location>
</feature>
<dbReference type="EMBL" id="JALLPJ020001209">
    <property type="protein sequence ID" value="KAL3774124.1"/>
    <property type="molecule type" value="Genomic_DNA"/>
</dbReference>
<keyword evidence="2" id="KW-0732">Signal</keyword>
<evidence type="ECO:0008006" key="5">
    <source>
        <dbReference type="Google" id="ProtNLM"/>
    </source>
</evidence>
<accession>A0ABD3NDM4</accession>
<comment type="caution">
    <text evidence="3">The sequence shown here is derived from an EMBL/GenBank/DDBJ whole genome shotgun (WGS) entry which is preliminary data.</text>
</comment>
<evidence type="ECO:0000313" key="3">
    <source>
        <dbReference type="EMBL" id="KAL3774124.1"/>
    </source>
</evidence>
<evidence type="ECO:0000313" key="4">
    <source>
        <dbReference type="Proteomes" id="UP001530400"/>
    </source>
</evidence>
<evidence type="ECO:0000256" key="1">
    <source>
        <dbReference type="SAM" id="MobiDB-lite"/>
    </source>
</evidence>
<organism evidence="3 4">
    <name type="scientific">Cyclotella atomus</name>
    <dbReference type="NCBI Taxonomy" id="382360"/>
    <lineage>
        <taxon>Eukaryota</taxon>
        <taxon>Sar</taxon>
        <taxon>Stramenopiles</taxon>
        <taxon>Ochrophyta</taxon>
        <taxon>Bacillariophyta</taxon>
        <taxon>Coscinodiscophyceae</taxon>
        <taxon>Thalassiosirophycidae</taxon>
        <taxon>Stephanodiscales</taxon>
        <taxon>Stephanodiscaceae</taxon>
        <taxon>Cyclotella</taxon>
    </lineage>
</organism>
<proteinExistence type="predicted"/>